<dbReference type="AlphaFoldDB" id="A0A4Y2RLQ5"/>
<accession>A0A4Y2RLQ5</accession>
<gene>
    <name evidence="2" type="primary">jockeypol_236</name>
    <name evidence="2" type="ORF">AVEN_126479_1</name>
</gene>
<dbReference type="EMBL" id="BGPR01017497">
    <property type="protein sequence ID" value="GBN76340.1"/>
    <property type="molecule type" value="Genomic_DNA"/>
</dbReference>
<dbReference type="PROSITE" id="PS50878">
    <property type="entry name" value="RT_POL"/>
    <property type="match status" value="1"/>
</dbReference>
<evidence type="ECO:0000259" key="1">
    <source>
        <dbReference type="PROSITE" id="PS50878"/>
    </source>
</evidence>
<reference evidence="2 3" key="1">
    <citation type="journal article" date="2019" name="Sci. Rep.">
        <title>Orb-weaving spider Araneus ventricosus genome elucidates the spidroin gene catalogue.</title>
        <authorList>
            <person name="Kono N."/>
            <person name="Nakamura H."/>
            <person name="Ohtoshi R."/>
            <person name="Moran D.A.P."/>
            <person name="Shinohara A."/>
            <person name="Yoshida Y."/>
            <person name="Fujiwara M."/>
            <person name="Mori M."/>
            <person name="Tomita M."/>
            <person name="Arakawa K."/>
        </authorList>
    </citation>
    <scope>NUCLEOTIDE SEQUENCE [LARGE SCALE GENOMIC DNA]</scope>
</reference>
<keyword evidence="2" id="KW-0695">RNA-directed DNA polymerase</keyword>
<feature type="domain" description="Reverse transcriptase" evidence="1">
    <location>
        <begin position="1"/>
        <end position="80"/>
    </location>
</feature>
<keyword evidence="3" id="KW-1185">Reference proteome</keyword>
<protein>
    <submittedName>
        <fullName evidence="2">RNA-directed DNA polymerase from mobile element jockey</fullName>
    </submittedName>
</protein>
<dbReference type="PANTHER" id="PTHR33332">
    <property type="entry name" value="REVERSE TRANSCRIPTASE DOMAIN-CONTAINING PROTEIN"/>
    <property type="match status" value="1"/>
</dbReference>
<comment type="caution">
    <text evidence="2">The sequence shown here is derived from an EMBL/GenBank/DDBJ whole genome shotgun (WGS) entry which is preliminary data.</text>
</comment>
<dbReference type="InterPro" id="IPR000477">
    <property type="entry name" value="RT_dom"/>
</dbReference>
<evidence type="ECO:0000313" key="3">
    <source>
        <dbReference type="Proteomes" id="UP000499080"/>
    </source>
</evidence>
<evidence type="ECO:0000313" key="2">
    <source>
        <dbReference type="EMBL" id="GBN76340.1"/>
    </source>
</evidence>
<keyword evidence="2" id="KW-0808">Transferase</keyword>
<dbReference type="Proteomes" id="UP000499080">
    <property type="component" value="Unassembled WGS sequence"/>
</dbReference>
<dbReference type="OrthoDB" id="409048at2759"/>
<sequence>MYADDTALLAQGKTPSKALTPLQSYLTKLETWLFRWKIMLNVDKTEAILFFKQKNDCPKINIYDTPVDWKNEVKYFGVILDENFTFKSHTNHAREKFNKALPAQYSLICRNSSLFIDNKVLIYIAHLRPILAYASPIWGCTSKSNLTQIQALENKTLRTIGNAGWYHRNEEI</sequence>
<name>A0A4Y2RLQ5_ARAVE</name>
<keyword evidence="2" id="KW-0548">Nucleotidyltransferase</keyword>
<dbReference type="GO" id="GO:0003964">
    <property type="term" value="F:RNA-directed DNA polymerase activity"/>
    <property type="evidence" value="ECO:0007669"/>
    <property type="project" value="UniProtKB-KW"/>
</dbReference>
<proteinExistence type="predicted"/>
<organism evidence="2 3">
    <name type="scientific">Araneus ventricosus</name>
    <name type="common">Orbweaver spider</name>
    <name type="synonym">Epeira ventricosa</name>
    <dbReference type="NCBI Taxonomy" id="182803"/>
    <lineage>
        <taxon>Eukaryota</taxon>
        <taxon>Metazoa</taxon>
        <taxon>Ecdysozoa</taxon>
        <taxon>Arthropoda</taxon>
        <taxon>Chelicerata</taxon>
        <taxon>Arachnida</taxon>
        <taxon>Araneae</taxon>
        <taxon>Araneomorphae</taxon>
        <taxon>Entelegynae</taxon>
        <taxon>Araneoidea</taxon>
        <taxon>Araneidae</taxon>
        <taxon>Araneus</taxon>
    </lineage>
</organism>